<keyword evidence="2" id="KW-1185">Reference proteome</keyword>
<organism evidence="1 2">
    <name type="scientific">Pseudocercospora fuligena</name>
    <dbReference type="NCBI Taxonomy" id="685502"/>
    <lineage>
        <taxon>Eukaryota</taxon>
        <taxon>Fungi</taxon>
        <taxon>Dikarya</taxon>
        <taxon>Ascomycota</taxon>
        <taxon>Pezizomycotina</taxon>
        <taxon>Dothideomycetes</taxon>
        <taxon>Dothideomycetidae</taxon>
        <taxon>Mycosphaerellales</taxon>
        <taxon>Mycosphaerellaceae</taxon>
        <taxon>Pseudocercospora</taxon>
    </lineage>
</organism>
<evidence type="ECO:0000313" key="2">
    <source>
        <dbReference type="Proteomes" id="UP000660729"/>
    </source>
</evidence>
<comment type="caution">
    <text evidence="1">The sequence shown here is derived from an EMBL/GenBank/DDBJ whole genome shotgun (WGS) entry which is preliminary data.</text>
</comment>
<reference evidence="1" key="1">
    <citation type="submission" date="2020-04" db="EMBL/GenBank/DDBJ databases">
        <title>Draft genome resource of the tomato pathogen Pseudocercospora fuligena.</title>
        <authorList>
            <person name="Zaccaron A."/>
        </authorList>
    </citation>
    <scope>NUCLEOTIDE SEQUENCE</scope>
    <source>
        <strain evidence="1">PF001</strain>
    </source>
</reference>
<protein>
    <submittedName>
        <fullName evidence="1">Uncharacterized protein</fullName>
    </submittedName>
</protein>
<name>A0A8H6RJV6_9PEZI</name>
<sequence length="123" mass="14472">MSSTTSSIHVPSPGTVDQNGYVHLPFRIADYLDQPGYHPTLVQKLRNKTSKKEDEEPKMVAMSQEDYLRYWAKDDNGKYLPSVEEPPQGRVEWLRYQIRVNDQWREWGQIRTLATSPWSAVYW</sequence>
<proteinExistence type="predicted"/>
<dbReference type="AlphaFoldDB" id="A0A8H6RJV6"/>
<dbReference type="Proteomes" id="UP000660729">
    <property type="component" value="Unassembled WGS sequence"/>
</dbReference>
<gene>
    <name evidence="1" type="ORF">HII31_05514</name>
</gene>
<dbReference type="OrthoDB" id="3826819at2759"/>
<evidence type="ECO:0000313" key="1">
    <source>
        <dbReference type="EMBL" id="KAF7193170.1"/>
    </source>
</evidence>
<accession>A0A8H6RJV6</accession>
<dbReference type="EMBL" id="JABCIY010000092">
    <property type="protein sequence ID" value="KAF7193170.1"/>
    <property type="molecule type" value="Genomic_DNA"/>
</dbReference>